<feature type="compositionally biased region" description="Acidic residues" evidence="1">
    <location>
        <begin position="398"/>
        <end position="415"/>
    </location>
</feature>
<evidence type="ECO:0000313" key="2">
    <source>
        <dbReference type="EMBL" id="KAG7294445.1"/>
    </source>
</evidence>
<evidence type="ECO:0000313" key="3">
    <source>
        <dbReference type="Proteomes" id="UP001197093"/>
    </source>
</evidence>
<name>A0AAD4F7T3_9PEZI</name>
<dbReference type="AlphaFoldDB" id="A0AAD4F7T3"/>
<protein>
    <submittedName>
        <fullName evidence="2">Uncharacterized protein</fullName>
    </submittedName>
</protein>
<sequence>MQYGMAVVDISDLDGVRYGIVAFGTFQPLMSNGEFAEAVLEPTRPRQPLSAEAYMNKFASAEGAKEIDKLQLEKYQLVGLDALEDLLRTAYAEQTHLNWVTFSHLSPAVIGSAIKSLKHARSISLCIDQINGAPAEIISALAAHSPPFDSLYLHQTPTRQTDQPTADFLAHLAAHPQLARTPNIFLTGIFSASLRRTILLSPQTFTPHFPPFLIQHLILRHTHPTDDDDDDDDDDESDVEDIYYYLGDTPYRAERFATGFLHLLRALAQGRTAAFPDPHSPDDLLRDTLCGAPPTLRDDDLFVAYEDEPATARAQVAPLPCENRSVPWLAARCGVPRALLFRGECWPLVRTAPDYSDADESEAAGLWSVVVDVGVSGEDGKPVVGPNNTLGALFDLSSDSEEDGSDSDDSDDEAEDMLHIYPGPD</sequence>
<dbReference type="Proteomes" id="UP001197093">
    <property type="component" value="Unassembled WGS sequence"/>
</dbReference>
<dbReference type="EMBL" id="JAHCVI010000001">
    <property type="protein sequence ID" value="KAG7294445.1"/>
    <property type="molecule type" value="Genomic_DNA"/>
</dbReference>
<feature type="region of interest" description="Disordered" evidence="1">
    <location>
        <begin position="378"/>
        <end position="425"/>
    </location>
</feature>
<gene>
    <name evidence="2" type="ORF">NEMBOFW57_004518</name>
</gene>
<accession>A0AAD4F7T3</accession>
<evidence type="ECO:0000256" key="1">
    <source>
        <dbReference type="SAM" id="MobiDB-lite"/>
    </source>
</evidence>
<keyword evidence="3" id="KW-1185">Reference proteome</keyword>
<reference evidence="2" key="1">
    <citation type="submission" date="2023-02" db="EMBL/GenBank/DDBJ databases">
        <authorList>
            <person name="Palmer J.M."/>
        </authorList>
    </citation>
    <scope>NUCLEOTIDE SEQUENCE</scope>
    <source>
        <strain evidence="2">FW57</strain>
    </source>
</reference>
<comment type="caution">
    <text evidence="2">The sequence shown here is derived from an EMBL/GenBank/DDBJ whole genome shotgun (WGS) entry which is preliminary data.</text>
</comment>
<organism evidence="2 3">
    <name type="scientific">Staphylotrichum longicolle</name>
    <dbReference type="NCBI Taxonomy" id="669026"/>
    <lineage>
        <taxon>Eukaryota</taxon>
        <taxon>Fungi</taxon>
        <taxon>Dikarya</taxon>
        <taxon>Ascomycota</taxon>
        <taxon>Pezizomycotina</taxon>
        <taxon>Sordariomycetes</taxon>
        <taxon>Sordariomycetidae</taxon>
        <taxon>Sordariales</taxon>
        <taxon>Chaetomiaceae</taxon>
        <taxon>Staphylotrichum</taxon>
    </lineage>
</organism>
<proteinExistence type="predicted"/>